<gene>
    <name evidence="5" type="ORF">FWK35_00008920</name>
</gene>
<dbReference type="GO" id="GO:0019853">
    <property type="term" value="P:L-ascorbic acid biosynthetic process"/>
    <property type="evidence" value="ECO:0007669"/>
    <property type="project" value="TreeGrafter"/>
</dbReference>
<keyword evidence="3" id="KW-0862">Zinc</keyword>
<keyword evidence="6" id="KW-1185">Reference proteome</keyword>
<feature type="binding site" evidence="3">
    <location>
        <position position="24"/>
    </location>
    <ligand>
        <name>a divalent metal cation</name>
        <dbReference type="ChEBI" id="CHEBI:60240"/>
    </ligand>
</feature>
<dbReference type="GO" id="GO:0004341">
    <property type="term" value="F:gluconolactonase activity"/>
    <property type="evidence" value="ECO:0007669"/>
    <property type="project" value="TreeGrafter"/>
</dbReference>
<evidence type="ECO:0000256" key="2">
    <source>
        <dbReference type="PIRSR" id="PIRSR605511-1"/>
    </source>
</evidence>
<feature type="binding site" evidence="3">
    <location>
        <position position="167"/>
    </location>
    <ligand>
        <name>a divalent metal cation</name>
        <dbReference type="ChEBI" id="CHEBI:60240"/>
    </ligand>
</feature>
<dbReference type="AlphaFoldDB" id="A0A6G0Z0D0"/>
<feature type="binding site" evidence="3">
    <location>
        <position position="111"/>
    </location>
    <ligand>
        <name>substrate</name>
    </ligand>
</feature>
<keyword evidence="3" id="KW-0479">Metal-binding</keyword>
<organism evidence="5 6">
    <name type="scientific">Aphis craccivora</name>
    <name type="common">Cowpea aphid</name>
    <dbReference type="NCBI Taxonomy" id="307492"/>
    <lineage>
        <taxon>Eukaryota</taxon>
        <taxon>Metazoa</taxon>
        <taxon>Ecdysozoa</taxon>
        <taxon>Arthropoda</taxon>
        <taxon>Hexapoda</taxon>
        <taxon>Insecta</taxon>
        <taxon>Pterygota</taxon>
        <taxon>Neoptera</taxon>
        <taxon>Paraneoptera</taxon>
        <taxon>Hemiptera</taxon>
        <taxon>Sternorrhyncha</taxon>
        <taxon>Aphidomorpha</taxon>
        <taxon>Aphidoidea</taxon>
        <taxon>Aphididae</taxon>
        <taxon>Aphidini</taxon>
        <taxon>Aphis</taxon>
        <taxon>Aphis</taxon>
    </lineage>
</organism>
<evidence type="ECO:0000313" key="6">
    <source>
        <dbReference type="Proteomes" id="UP000478052"/>
    </source>
</evidence>
<dbReference type="InterPro" id="IPR011042">
    <property type="entry name" value="6-blade_b-propeller_TolB-like"/>
</dbReference>
<evidence type="ECO:0000256" key="1">
    <source>
        <dbReference type="ARBA" id="ARBA00008853"/>
    </source>
</evidence>
<feature type="binding site" evidence="3">
    <location>
        <position position="113"/>
    </location>
    <ligand>
        <name>substrate</name>
    </ligand>
</feature>
<accession>A0A6G0Z0D0</accession>
<reference evidence="5 6" key="1">
    <citation type="submission" date="2019-08" db="EMBL/GenBank/DDBJ databases">
        <title>Whole genome of Aphis craccivora.</title>
        <authorList>
            <person name="Voronova N.V."/>
            <person name="Shulinski R.S."/>
            <person name="Bandarenka Y.V."/>
            <person name="Zhorov D.G."/>
            <person name="Warner D."/>
        </authorList>
    </citation>
    <scope>NUCLEOTIDE SEQUENCE [LARGE SCALE GENOMIC DNA]</scope>
    <source>
        <strain evidence="5">180601</strain>
        <tissue evidence="5">Whole Body</tissue>
    </source>
</reference>
<comment type="similarity">
    <text evidence="1">Belongs to the SMP-30/CGR1 family.</text>
</comment>
<feature type="domain" description="SMP-30/Gluconolactonase/LRE-like region" evidence="4">
    <location>
        <begin position="485"/>
        <end position="562"/>
    </location>
</feature>
<protein>
    <submittedName>
        <fullName evidence="5">Regucalcin-like</fullName>
    </submittedName>
</protein>
<name>A0A6G0Z0D0_APHCR</name>
<feature type="active site" description="Proton donor/acceptor" evidence="2">
    <location>
        <position position="219"/>
    </location>
</feature>
<dbReference type="Pfam" id="PF08450">
    <property type="entry name" value="SGL"/>
    <property type="match status" value="2"/>
</dbReference>
<feature type="non-terminal residue" evidence="5">
    <location>
        <position position="609"/>
    </location>
</feature>
<dbReference type="PANTHER" id="PTHR10907:SF66">
    <property type="entry name" value="MIP34848P1-RELATED"/>
    <property type="match status" value="1"/>
</dbReference>
<proteinExistence type="inferred from homology"/>
<evidence type="ECO:0000313" key="5">
    <source>
        <dbReference type="EMBL" id="KAF0763995.1"/>
    </source>
</evidence>
<dbReference type="Gene3D" id="2.120.10.30">
    <property type="entry name" value="TolB, C-terminal domain"/>
    <property type="match status" value="3"/>
</dbReference>
<comment type="caution">
    <text evidence="5">The sequence shown here is derived from an EMBL/GenBank/DDBJ whole genome shotgun (WGS) entry which is preliminary data.</text>
</comment>
<dbReference type="GO" id="GO:0005509">
    <property type="term" value="F:calcium ion binding"/>
    <property type="evidence" value="ECO:0007669"/>
    <property type="project" value="TreeGrafter"/>
</dbReference>
<feature type="binding site" evidence="3">
    <location>
        <position position="219"/>
    </location>
    <ligand>
        <name>a divalent metal cation</name>
        <dbReference type="ChEBI" id="CHEBI:60240"/>
    </ligand>
</feature>
<dbReference type="InterPro" id="IPR013658">
    <property type="entry name" value="SGL"/>
</dbReference>
<evidence type="ECO:0000256" key="3">
    <source>
        <dbReference type="PIRSR" id="PIRSR605511-2"/>
    </source>
</evidence>
<dbReference type="SUPFAM" id="SSF63829">
    <property type="entry name" value="Calcium-dependent phosphotriesterase"/>
    <property type="match status" value="2"/>
</dbReference>
<comment type="cofactor">
    <cofactor evidence="3">
        <name>Zn(2+)</name>
        <dbReference type="ChEBI" id="CHEBI:29105"/>
    </cofactor>
    <text evidence="3">Binds 1 divalent metal cation per subunit.</text>
</comment>
<feature type="binding site" evidence="3">
    <location>
        <position position="131"/>
    </location>
    <ligand>
        <name>substrate</name>
    </ligand>
</feature>
<dbReference type="PANTHER" id="PTHR10907">
    <property type="entry name" value="REGUCALCIN"/>
    <property type="match status" value="1"/>
</dbReference>
<dbReference type="EMBL" id="VUJU01001748">
    <property type="protein sequence ID" value="KAF0763995.1"/>
    <property type="molecule type" value="Genomic_DNA"/>
</dbReference>
<dbReference type="Proteomes" id="UP000478052">
    <property type="component" value="Unassembled WGS sequence"/>
</dbReference>
<dbReference type="PRINTS" id="PR01790">
    <property type="entry name" value="SMP30FAMILY"/>
</dbReference>
<dbReference type="InterPro" id="IPR005511">
    <property type="entry name" value="SMP-30"/>
</dbReference>
<sequence length="609" mass="67268">MSCAVNYNDAIIKEVVGELLEVGEGPFWDSENNVLYFVDISQHRVYRFYQTRLEHVQLDEEVSFVIPVAGQQGLFVIGLGTTLASLRWNLHENIYKVVELAIVDHGKVGNRWNDAKADVNGYLWAGTMGFEDAAGNIPPGRGTLYKLNDTGCFQNLDPVLPDVSVSNGLAWNDDGTRMYYIDSPTRQIALFDYDPATATISNRRTFYDFKTDNIPGVPDGMTIDAYGNLWIANYNGAQVLHVSGTSAKLLGKLKIPAEKVSSVTFGGPQLDKLYVTTISRGVTPEKFNEYPMTGKVLEVSGLGVRGTPNRRIREKCFRLFLTVVMTYGAVNYNGASIREVADDVMVHGEGPFWDHENNVLYFVDISQHHTDVSFVIPVRGQQGLFVIGLGTTLASLRWNLNEKTNKVVKLTTVDSNKPGNRWNDAKADANGYLWAGTMGFEDAAGNIPPGRGTLYKLNDTSCFESLEPVLPGVSVSNGLAWNGDTNRKTFYDFKTDNIPGVPDGMTIDANGDLWIANYDGAQVLHVSGTSGKLLGKLKIPAEKVSSVTFGGPQMDKLYVTTLSRGVTPEKFHEYPMTGKVLEVSGLGVRGTKNNRIREKCFRPSWIEFF</sequence>
<feature type="domain" description="SMP-30/Gluconolactonase/LRE-like region" evidence="4">
    <location>
        <begin position="22"/>
        <end position="278"/>
    </location>
</feature>
<evidence type="ECO:0000259" key="4">
    <source>
        <dbReference type="Pfam" id="PF08450"/>
    </source>
</evidence>
<dbReference type="OrthoDB" id="423498at2759"/>